<dbReference type="InterPro" id="IPR036869">
    <property type="entry name" value="J_dom_sf"/>
</dbReference>
<dbReference type="GO" id="GO:0005744">
    <property type="term" value="C:TIM23 mitochondrial import inner membrane translocase complex"/>
    <property type="evidence" value="ECO:0007669"/>
    <property type="project" value="InterPro"/>
</dbReference>
<keyword evidence="8" id="KW-0811">Translocation</keyword>
<dbReference type="GO" id="GO:0030150">
    <property type="term" value="P:protein import into mitochondrial matrix"/>
    <property type="evidence" value="ECO:0007669"/>
    <property type="project" value="InterPro"/>
</dbReference>
<evidence type="ECO:0000256" key="8">
    <source>
        <dbReference type="ARBA" id="ARBA00023010"/>
    </source>
</evidence>
<comment type="subcellular location">
    <subcellularLocation>
        <location evidence="1">Mitochondrion inner membrane</location>
        <topology evidence="1">Peripheral membrane protein</topology>
    </subcellularLocation>
</comment>
<protein>
    <recommendedName>
        <fullName evidence="4">Mitochondrial import inner membrane translocase subunit TIM16</fullName>
    </recommendedName>
    <alternativeName>
        <fullName evidence="3">Mitochondrial import inner membrane translocase subunit tim16</fullName>
    </alternativeName>
    <alternativeName>
        <fullName evidence="11 12">Presequence translocated-associated motor subunit PAM16</fullName>
    </alternativeName>
</protein>
<comment type="caution">
    <text evidence="13">The sequence shown here is derived from an EMBL/GenBank/DDBJ whole genome shotgun (WGS) entry which is preliminary data.</text>
</comment>
<evidence type="ECO:0000256" key="2">
    <source>
        <dbReference type="ARBA" id="ARBA00008817"/>
    </source>
</evidence>
<evidence type="ECO:0000256" key="12">
    <source>
        <dbReference type="ARBA" id="ARBA00031407"/>
    </source>
</evidence>
<dbReference type="InterPro" id="IPR005341">
    <property type="entry name" value="Tim16"/>
</dbReference>
<keyword evidence="14" id="KW-1185">Reference proteome</keyword>
<evidence type="ECO:0000256" key="5">
    <source>
        <dbReference type="ARBA" id="ARBA00022448"/>
    </source>
</evidence>
<dbReference type="AlphaFoldDB" id="A0A9N8Z9P3"/>
<evidence type="ECO:0000313" key="13">
    <source>
        <dbReference type="EMBL" id="CAG8478794.1"/>
    </source>
</evidence>
<name>A0A9N8Z9P3_9GLOM</name>
<gene>
    <name evidence="13" type="ORF">DEBURN_LOCUS3544</name>
</gene>
<evidence type="ECO:0000256" key="11">
    <source>
        <dbReference type="ARBA" id="ARBA00030422"/>
    </source>
</evidence>
<accession>A0A9N8Z9P3</accession>
<keyword evidence="9" id="KW-0496">Mitochondrion</keyword>
<evidence type="ECO:0000256" key="7">
    <source>
        <dbReference type="ARBA" id="ARBA00022927"/>
    </source>
</evidence>
<organism evidence="13 14">
    <name type="scientific">Diversispora eburnea</name>
    <dbReference type="NCBI Taxonomy" id="1213867"/>
    <lineage>
        <taxon>Eukaryota</taxon>
        <taxon>Fungi</taxon>
        <taxon>Fungi incertae sedis</taxon>
        <taxon>Mucoromycota</taxon>
        <taxon>Glomeromycotina</taxon>
        <taxon>Glomeromycetes</taxon>
        <taxon>Diversisporales</taxon>
        <taxon>Diversisporaceae</taxon>
        <taxon>Diversispora</taxon>
    </lineage>
</organism>
<dbReference type="OrthoDB" id="10262892at2759"/>
<evidence type="ECO:0000256" key="3">
    <source>
        <dbReference type="ARBA" id="ARBA00013571"/>
    </source>
</evidence>
<sequence>MAARILSQIVVTGVKIFGNAFVAAYRQAAINAKNAQSSHQNNIRREAATRFSAVDSQMTMDEAFNDVSSGGSFYVQSKIVAAKERIDEEFPQQDKVEEKS</sequence>
<keyword evidence="7" id="KW-0653">Protein transport</keyword>
<dbReference type="PANTHER" id="PTHR12388">
    <property type="entry name" value="MITOCHONDRIA ASSOCIATED GRANULOCYTE MACROPHAGE CSF SIGNALING MOLECULE"/>
    <property type="match status" value="1"/>
</dbReference>
<keyword evidence="5" id="KW-0813">Transport</keyword>
<dbReference type="EMBL" id="CAJVPK010000228">
    <property type="protein sequence ID" value="CAG8478794.1"/>
    <property type="molecule type" value="Genomic_DNA"/>
</dbReference>
<comment type="similarity">
    <text evidence="2">Belongs to the TIM16/PAM16 family.</text>
</comment>
<evidence type="ECO:0000256" key="1">
    <source>
        <dbReference type="ARBA" id="ARBA00004637"/>
    </source>
</evidence>
<dbReference type="Proteomes" id="UP000789706">
    <property type="component" value="Unassembled WGS sequence"/>
</dbReference>
<evidence type="ECO:0000256" key="10">
    <source>
        <dbReference type="ARBA" id="ARBA00023136"/>
    </source>
</evidence>
<keyword evidence="10" id="KW-0472">Membrane</keyword>
<dbReference type="PANTHER" id="PTHR12388:SF0">
    <property type="entry name" value="MITOCHONDRIAL IMPORT INNER MEMBRANE TRANSLOCASE SUBUNIT TIM16"/>
    <property type="match status" value="1"/>
</dbReference>
<evidence type="ECO:0000256" key="6">
    <source>
        <dbReference type="ARBA" id="ARBA00022792"/>
    </source>
</evidence>
<proteinExistence type="inferred from homology"/>
<dbReference type="Pfam" id="PF03656">
    <property type="entry name" value="Pam16"/>
    <property type="match status" value="2"/>
</dbReference>
<reference evidence="13" key="1">
    <citation type="submission" date="2021-06" db="EMBL/GenBank/DDBJ databases">
        <authorList>
            <person name="Kallberg Y."/>
            <person name="Tangrot J."/>
            <person name="Rosling A."/>
        </authorList>
    </citation>
    <scope>NUCLEOTIDE SEQUENCE</scope>
    <source>
        <strain evidence="13">AZ414A</strain>
    </source>
</reference>
<evidence type="ECO:0000256" key="4">
    <source>
        <dbReference type="ARBA" id="ARBA00020721"/>
    </source>
</evidence>
<keyword evidence="6" id="KW-0999">Mitochondrion inner membrane</keyword>
<evidence type="ECO:0000256" key="9">
    <source>
        <dbReference type="ARBA" id="ARBA00023128"/>
    </source>
</evidence>
<evidence type="ECO:0000313" key="14">
    <source>
        <dbReference type="Proteomes" id="UP000789706"/>
    </source>
</evidence>
<dbReference type="Gene3D" id="1.10.287.110">
    <property type="entry name" value="DnaJ domain"/>
    <property type="match status" value="1"/>
</dbReference>